<dbReference type="EMBL" id="MU069475">
    <property type="protein sequence ID" value="KAF5841850.1"/>
    <property type="molecule type" value="Genomic_DNA"/>
</dbReference>
<proteinExistence type="predicted"/>
<feature type="region of interest" description="Disordered" evidence="1">
    <location>
        <begin position="360"/>
        <end position="379"/>
    </location>
</feature>
<feature type="region of interest" description="Disordered" evidence="1">
    <location>
        <begin position="196"/>
        <end position="216"/>
    </location>
</feature>
<feature type="region of interest" description="Disordered" evidence="1">
    <location>
        <begin position="559"/>
        <end position="580"/>
    </location>
</feature>
<accession>A0ABQ7H4R3</accession>
<evidence type="ECO:0008006" key="4">
    <source>
        <dbReference type="Google" id="ProtNLM"/>
    </source>
</evidence>
<gene>
    <name evidence="2" type="ORF">DUNSADRAFT_10913</name>
</gene>
<feature type="compositionally biased region" description="Basic and acidic residues" evidence="1">
    <location>
        <begin position="400"/>
        <end position="412"/>
    </location>
</feature>
<organism evidence="2 3">
    <name type="scientific">Dunaliella salina</name>
    <name type="common">Green alga</name>
    <name type="synonym">Protococcus salinus</name>
    <dbReference type="NCBI Taxonomy" id="3046"/>
    <lineage>
        <taxon>Eukaryota</taxon>
        <taxon>Viridiplantae</taxon>
        <taxon>Chlorophyta</taxon>
        <taxon>core chlorophytes</taxon>
        <taxon>Chlorophyceae</taxon>
        <taxon>CS clade</taxon>
        <taxon>Chlamydomonadales</taxon>
        <taxon>Dunaliellaceae</taxon>
        <taxon>Dunaliella</taxon>
    </lineage>
</organism>
<feature type="region of interest" description="Disordered" evidence="1">
    <location>
        <begin position="756"/>
        <end position="875"/>
    </location>
</feature>
<comment type="caution">
    <text evidence="2">The sequence shown here is derived from an EMBL/GenBank/DDBJ whole genome shotgun (WGS) entry which is preliminary data.</text>
</comment>
<feature type="compositionally biased region" description="Low complexity" evidence="1">
    <location>
        <begin position="198"/>
        <end position="208"/>
    </location>
</feature>
<feature type="compositionally biased region" description="Basic residues" evidence="1">
    <location>
        <begin position="819"/>
        <end position="829"/>
    </location>
</feature>
<feature type="region of interest" description="Disordered" evidence="1">
    <location>
        <begin position="240"/>
        <end position="335"/>
    </location>
</feature>
<evidence type="ECO:0000256" key="1">
    <source>
        <dbReference type="SAM" id="MobiDB-lite"/>
    </source>
</evidence>
<evidence type="ECO:0000313" key="3">
    <source>
        <dbReference type="Proteomes" id="UP000815325"/>
    </source>
</evidence>
<feature type="compositionally biased region" description="Low complexity" evidence="1">
    <location>
        <begin position="417"/>
        <end position="444"/>
    </location>
</feature>
<feature type="compositionally biased region" description="Polar residues" evidence="1">
    <location>
        <begin position="96"/>
        <end position="106"/>
    </location>
</feature>
<feature type="compositionally biased region" description="Low complexity" evidence="1">
    <location>
        <begin position="266"/>
        <end position="283"/>
    </location>
</feature>
<feature type="region of interest" description="Disordered" evidence="1">
    <location>
        <begin position="391"/>
        <end position="484"/>
    </location>
</feature>
<protein>
    <recommendedName>
        <fullName evidence="4">C3H1-type domain-containing protein</fullName>
    </recommendedName>
</protein>
<reference evidence="2" key="1">
    <citation type="submission" date="2017-08" db="EMBL/GenBank/DDBJ databases">
        <authorList>
            <person name="Polle J.E."/>
            <person name="Barry K."/>
            <person name="Cushman J."/>
            <person name="Schmutz J."/>
            <person name="Tran D."/>
            <person name="Hathwaick L.T."/>
            <person name="Yim W.C."/>
            <person name="Jenkins J."/>
            <person name="Mckie-Krisberg Z.M."/>
            <person name="Prochnik S."/>
            <person name="Lindquist E."/>
            <person name="Dockter R.B."/>
            <person name="Adam C."/>
            <person name="Molina H."/>
            <person name="Bunkerborg J."/>
            <person name="Jin E."/>
            <person name="Buchheim M."/>
            <person name="Magnuson J."/>
        </authorList>
    </citation>
    <scope>NUCLEOTIDE SEQUENCE</scope>
    <source>
        <strain evidence="2">CCAP 19/18</strain>
    </source>
</reference>
<name>A0ABQ7H4R3_DUNSA</name>
<feature type="compositionally biased region" description="Gly residues" evidence="1">
    <location>
        <begin position="449"/>
        <end position="461"/>
    </location>
</feature>
<evidence type="ECO:0000313" key="2">
    <source>
        <dbReference type="EMBL" id="KAF5841850.1"/>
    </source>
</evidence>
<dbReference type="Proteomes" id="UP000815325">
    <property type="component" value="Unassembled WGS sequence"/>
</dbReference>
<feature type="compositionally biased region" description="Low complexity" evidence="1">
    <location>
        <begin position="756"/>
        <end position="787"/>
    </location>
</feature>
<sequence length="950" mass="101249">MHSRSHCAASCHGRCGVFFEQRGCRQWKCLLPHNAHATKLARPSSSDSGSTTPALVAKAGAAGNETPARPSSNDSFSMDISLDEILSGKVIPPSPSMDSKVSQQAAISGAGIKKGRSQARRSSSPPPTTSAAATPEEAARRLARSCIAKSLVSRVNQSKSSPPLSPTPSSLVELELEQQEPSPDGQQDLEHHRALDVQAQQQQQQQQQEEGALELVAPRLLPSSRRRRSRLFQLLEPVPVPIPASTSSTDSMQTDDLDSAMPGGISSSRSSTWSSRSSSSSSSDRFRVSMGGAGRSPSTHVPGPPPASAAPQVQRTEWPTTRAVRDRGHSRSQPPALPFLQQQQQQLEQDQGLPVVFSTKQRRSHRRAERTPLLQQLQQPSAQHYTLEAGEATQSLRSFSGDRERRNLRREGGGTGSSTYSSNGSSFSGNGHSRNSGPAVGGIHDMVDDGGGGVEADGNGWGRARPSVRRKSAASPRGAPPSANPQEVLAEMAAAAEAQRALRATLLAHQERRRQQQQQQLVQEAEHAALEQELAGASPQQQQQVELLRQMAARAQGHASHAWGNGGVLAERDPSEPRFSPPPAPYVDSSNWVQHAKASFPHVYDPGYHTTLYELLFDVWMELGKAHQNQQSQMIRASYAFLELCYNSQDMATRHVAVVSFAEALGDSDSLQAAAPAHVQPQELLLDALQPLVQWMHGDELGQGGLLQEFWAAAQARTALECRRREARAESLRHAAAVGEVSRRAIAQLQPYHGLPAARASTPPARSPQEAHAAAMAGLSQGAALQGESPAAGDTSSTPADAVAFGEGVAGLDSGTPVPKRRGRRKGSKSRGASGAALEAGQALQVEGHAGSKAPAIKGPDGTQPSYTPTPQVEAGNRAALDMEQGGNKMMAPSNDARDGVVVGDQSTGGSMQGSELVRTEWEQLMRRLSAMQEVHPAVPKSALICIAYD</sequence>
<feature type="region of interest" description="Disordered" evidence="1">
    <location>
        <begin position="88"/>
        <end position="141"/>
    </location>
</feature>
<keyword evidence="3" id="KW-1185">Reference proteome</keyword>